<gene>
    <name evidence="8" type="primary">Ervk18_3</name>
    <name evidence="8" type="ORF">CEUAER_R13635</name>
</gene>
<comment type="caution">
    <text evidence="8">The sequence shown here is derived from an EMBL/GenBank/DDBJ whole genome shotgun (WGS) entry which is preliminary data.</text>
</comment>
<dbReference type="GO" id="GO:0035613">
    <property type="term" value="F:RNA stem-loop binding"/>
    <property type="evidence" value="ECO:0007669"/>
    <property type="project" value="TreeGrafter"/>
</dbReference>
<keyword evidence="1" id="KW-0808">Transferase</keyword>
<evidence type="ECO:0000256" key="5">
    <source>
        <dbReference type="ARBA" id="ARBA00022801"/>
    </source>
</evidence>
<keyword evidence="9" id="KW-1185">Reference proteome</keyword>
<reference evidence="8 9" key="1">
    <citation type="submission" date="2019-09" db="EMBL/GenBank/DDBJ databases">
        <title>Bird 10,000 Genomes (B10K) Project - Family phase.</title>
        <authorList>
            <person name="Zhang G."/>
        </authorList>
    </citation>
    <scope>NUCLEOTIDE SEQUENCE [LARGE SCALE GENOMIC DNA]</scope>
    <source>
        <strain evidence="8">B10K-CU-031-02</strain>
        <tissue evidence="8">Muscle</tissue>
    </source>
</reference>
<accession>A0A7L4K055</accession>
<dbReference type="Gene3D" id="3.30.70.270">
    <property type="match status" value="1"/>
</dbReference>
<dbReference type="GO" id="GO:0004519">
    <property type="term" value="F:endonuclease activity"/>
    <property type="evidence" value="ECO:0007669"/>
    <property type="project" value="UniProtKB-KW"/>
</dbReference>
<evidence type="ECO:0000256" key="6">
    <source>
        <dbReference type="ARBA" id="ARBA00022918"/>
    </source>
</evidence>
<dbReference type="Pfam" id="PF06817">
    <property type="entry name" value="RVT_thumb"/>
    <property type="match status" value="1"/>
</dbReference>
<dbReference type="AlphaFoldDB" id="A0A7L4K055"/>
<dbReference type="InterPro" id="IPR010661">
    <property type="entry name" value="RVT_thumb"/>
</dbReference>
<evidence type="ECO:0000256" key="3">
    <source>
        <dbReference type="ARBA" id="ARBA00022722"/>
    </source>
</evidence>
<dbReference type="Proteomes" id="UP000519239">
    <property type="component" value="Unassembled WGS sequence"/>
</dbReference>
<keyword evidence="4" id="KW-0255">Endonuclease</keyword>
<evidence type="ECO:0000256" key="1">
    <source>
        <dbReference type="ARBA" id="ARBA00022679"/>
    </source>
</evidence>
<dbReference type="InterPro" id="IPR043128">
    <property type="entry name" value="Rev_trsase/Diguanyl_cyclase"/>
</dbReference>
<dbReference type="SUPFAM" id="SSF56672">
    <property type="entry name" value="DNA/RNA polymerases"/>
    <property type="match status" value="1"/>
</dbReference>
<keyword evidence="3" id="KW-0540">Nuclease</keyword>
<keyword evidence="2" id="KW-0548">Nucleotidyltransferase</keyword>
<evidence type="ECO:0000313" key="8">
    <source>
        <dbReference type="EMBL" id="NXY46203.1"/>
    </source>
</evidence>
<dbReference type="GO" id="GO:0016787">
    <property type="term" value="F:hydrolase activity"/>
    <property type="evidence" value="ECO:0007669"/>
    <property type="project" value="UniProtKB-KW"/>
</dbReference>
<organism evidence="8 9">
    <name type="scientific">Ceuthmochares aereus</name>
    <dbReference type="NCBI Taxonomy" id="1961834"/>
    <lineage>
        <taxon>Eukaryota</taxon>
        <taxon>Metazoa</taxon>
        <taxon>Chordata</taxon>
        <taxon>Craniata</taxon>
        <taxon>Vertebrata</taxon>
        <taxon>Euteleostomi</taxon>
        <taxon>Archelosauria</taxon>
        <taxon>Archosauria</taxon>
        <taxon>Dinosauria</taxon>
        <taxon>Saurischia</taxon>
        <taxon>Theropoda</taxon>
        <taxon>Coelurosauria</taxon>
        <taxon>Aves</taxon>
        <taxon>Neognathae</taxon>
        <taxon>Neoaves</taxon>
        <taxon>Otidimorphae</taxon>
        <taxon>Cuculiformes</taxon>
        <taxon>Cuculidae</taxon>
        <taxon>Ceuthmochares</taxon>
    </lineage>
</organism>
<feature type="non-terminal residue" evidence="8">
    <location>
        <position position="1"/>
    </location>
</feature>
<feature type="non-terminal residue" evidence="8">
    <location>
        <position position="66"/>
    </location>
</feature>
<proteinExistence type="predicted"/>
<keyword evidence="5" id="KW-0378">Hydrolase</keyword>
<name>A0A7L4K055_9AVES</name>
<dbReference type="GO" id="GO:0003964">
    <property type="term" value="F:RNA-directed DNA polymerase activity"/>
    <property type="evidence" value="ECO:0007669"/>
    <property type="project" value="UniProtKB-KW"/>
</dbReference>
<dbReference type="EMBL" id="VWPQ01004539">
    <property type="protein sequence ID" value="NXY46203.1"/>
    <property type="molecule type" value="Genomic_DNA"/>
</dbReference>
<feature type="domain" description="Reverse transcriptase thumb" evidence="7">
    <location>
        <begin position="16"/>
        <end position="60"/>
    </location>
</feature>
<evidence type="ECO:0000313" key="9">
    <source>
        <dbReference type="Proteomes" id="UP000519239"/>
    </source>
</evidence>
<protein>
    <submittedName>
        <fullName evidence="8">POK18 protein</fullName>
    </submittedName>
</protein>
<dbReference type="OrthoDB" id="9319918at2759"/>
<dbReference type="InterPro" id="IPR043502">
    <property type="entry name" value="DNA/RNA_pol_sf"/>
</dbReference>
<dbReference type="PANTHER" id="PTHR41694">
    <property type="entry name" value="ENDOGENOUS RETROVIRUS GROUP K MEMBER POL PROTEIN"/>
    <property type="match status" value="1"/>
</dbReference>
<evidence type="ECO:0000256" key="2">
    <source>
        <dbReference type="ARBA" id="ARBA00022695"/>
    </source>
</evidence>
<keyword evidence="6" id="KW-0695">RNA-directed DNA polymerase</keyword>
<evidence type="ECO:0000259" key="7">
    <source>
        <dbReference type="Pfam" id="PF06817"/>
    </source>
</evidence>
<evidence type="ECO:0000256" key="4">
    <source>
        <dbReference type="ARBA" id="ARBA00022759"/>
    </source>
</evidence>
<sequence>WKYLGCTITDSQIRLQKLNITVNVKSLHDVQKLLGDLQWLRPIVGISNDDLEQLRPLLKGCDPALP</sequence>
<dbReference type="PANTHER" id="PTHR41694:SF3">
    <property type="entry name" value="RNA-DIRECTED DNA POLYMERASE-RELATED"/>
    <property type="match status" value="1"/>
</dbReference>